<sequence length="241" mass="27841">MPKYQSIADKLIDQLDHGRFSPGERFYSEQEISHNFNVSSTTAVKVLNTLQELNRVTRIQGKGTFVAKEAHHRIVLLTDMNMAGEKSENVKVLSAKIDNQADILKMMRLPSNNHYLEVIRLRYIGDVVSQYSISYLNSQYINSDDISDLSKFSSIYQRIRDDSNIDPYKLPFHQKNIAKSIDNQKILDNFQSVGQQQMFICQYRKTFLPTQTDTLLEYAISYKLPQFWGFSADATSVYPNM</sequence>
<dbReference type="SUPFAM" id="SSF64288">
    <property type="entry name" value="Chorismate lyase-like"/>
    <property type="match status" value="1"/>
</dbReference>
<evidence type="ECO:0000256" key="1">
    <source>
        <dbReference type="ARBA" id="ARBA00023015"/>
    </source>
</evidence>
<dbReference type="SMART" id="SM00345">
    <property type="entry name" value="HTH_GNTR"/>
    <property type="match status" value="1"/>
</dbReference>
<dbReference type="GO" id="GO:0045892">
    <property type="term" value="P:negative regulation of DNA-templated transcription"/>
    <property type="evidence" value="ECO:0007669"/>
    <property type="project" value="TreeGrafter"/>
</dbReference>
<dbReference type="Gene3D" id="1.10.10.10">
    <property type="entry name" value="Winged helix-like DNA-binding domain superfamily/Winged helix DNA-binding domain"/>
    <property type="match status" value="1"/>
</dbReference>
<evidence type="ECO:0000259" key="4">
    <source>
        <dbReference type="PROSITE" id="PS50949"/>
    </source>
</evidence>
<keyword evidence="2" id="KW-0238">DNA-binding</keyword>
<dbReference type="InterPro" id="IPR050679">
    <property type="entry name" value="Bact_HTH_transcr_reg"/>
</dbReference>
<comment type="caution">
    <text evidence="5">The sequence shown here is derived from an EMBL/GenBank/DDBJ whole genome shotgun (WGS) entry which is preliminary data.</text>
</comment>
<keyword evidence="1" id="KW-0805">Transcription regulation</keyword>
<dbReference type="PROSITE" id="PS50949">
    <property type="entry name" value="HTH_GNTR"/>
    <property type="match status" value="1"/>
</dbReference>
<dbReference type="GO" id="GO:0003700">
    <property type="term" value="F:DNA-binding transcription factor activity"/>
    <property type="evidence" value="ECO:0007669"/>
    <property type="project" value="InterPro"/>
</dbReference>
<feature type="domain" description="HTH gntR-type" evidence="4">
    <location>
        <begin position="1"/>
        <end position="69"/>
    </location>
</feature>
<reference evidence="5 6" key="1">
    <citation type="journal article" date="2015" name="Genome Announc.">
        <title>Expanding the biotechnology potential of lactobacilli through comparative genomics of 213 strains and associated genera.</title>
        <authorList>
            <person name="Sun Z."/>
            <person name="Harris H.M."/>
            <person name="McCann A."/>
            <person name="Guo C."/>
            <person name="Argimon S."/>
            <person name="Zhang W."/>
            <person name="Yang X."/>
            <person name="Jeffery I.B."/>
            <person name="Cooney J.C."/>
            <person name="Kagawa T.F."/>
            <person name="Liu W."/>
            <person name="Song Y."/>
            <person name="Salvetti E."/>
            <person name="Wrobel A."/>
            <person name="Rasinkangas P."/>
            <person name="Parkhill J."/>
            <person name="Rea M.C."/>
            <person name="O'Sullivan O."/>
            <person name="Ritari J."/>
            <person name="Douillard F.P."/>
            <person name="Paul Ross R."/>
            <person name="Yang R."/>
            <person name="Briner A.E."/>
            <person name="Felis G.E."/>
            <person name="de Vos W.M."/>
            <person name="Barrangou R."/>
            <person name="Klaenhammer T.R."/>
            <person name="Caufield P.W."/>
            <person name="Cui Y."/>
            <person name="Zhang H."/>
            <person name="O'Toole P.W."/>
        </authorList>
    </citation>
    <scope>NUCLEOTIDE SEQUENCE [LARGE SCALE GENOMIC DNA]</scope>
    <source>
        <strain evidence="5 6">DSM 21115</strain>
    </source>
</reference>
<dbReference type="EMBL" id="AYGX02000066">
    <property type="protein sequence ID" value="KRO27852.1"/>
    <property type="molecule type" value="Genomic_DNA"/>
</dbReference>
<dbReference type="Gene3D" id="3.40.1410.10">
    <property type="entry name" value="Chorismate lyase-like"/>
    <property type="match status" value="1"/>
</dbReference>
<dbReference type="PANTHER" id="PTHR44846">
    <property type="entry name" value="MANNOSYL-D-GLYCERATE TRANSPORT/METABOLISM SYSTEM REPRESSOR MNGR-RELATED"/>
    <property type="match status" value="1"/>
</dbReference>
<evidence type="ECO:0000313" key="5">
    <source>
        <dbReference type="EMBL" id="KRO27852.1"/>
    </source>
</evidence>
<dbReference type="InterPro" id="IPR036390">
    <property type="entry name" value="WH_DNA-bd_sf"/>
</dbReference>
<dbReference type="AlphaFoldDB" id="A0A0R2NR51"/>
<keyword evidence="3" id="KW-0804">Transcription</keyword>
<evidence type="ECO:0000313" key="6">
    <source>
        <dbReference type="Proteomes" id="UP000050920"/>
    </source>
</evidence>
<organism evidence="5 6">
    <name type="scientific">Lactiplantibacillus fabifermentans DSM 21115</name>
    <dbReference type="NCBI Taxonomy" id="1413187"/>
    <lineage>
        <taxon>Bacteria</taxon>
        <taxon>Bacillati</taxon>
        <taxon>Bacillota</taxon>
        <taxon>Bacilli</taxon>
        <taxon>Lactobacillales</taxon>
        <taxon>Lactobacillaceae</taxon>
        <taxon>Lactiplantibacillus</taxon>
    </lineage>
</organism>
<dbReference type="GO" id="GO:0003677">
    <property type="term" value="F:DNA binding"/>
    <property type="evidence" value="ECO:0007669"/>
    <property type="project" value="UniProtKB-KW"/>
</dbReference>
<keyword evidence="6" id="KW-1185">Reference proteome</keyword>
<dbReference type="InterPro" id="IPR011663">
    <property type="entry name" value="UTRA"/>
</dbReference>
<dbReference type="Pfam" id="PF00392">
    <property type="entry name" value="GntR"/>
    <property type="match status" value="1"/>
</dbReference>
<gene>
    <name evidence="5" type="ORF">DY78_GL002845</name>
</gene>
<dbReference type="InterPro" id="IPR000524">
    <property type="entry name" value="Tscrpt_reg_HTH_GntR"/>
</dbReference>
<dbReference type="Proteomes" id="UP000050920">
    <property type="component" value="Unassembled WGS sequence"/>
</dbReference>
<dbReference type="Pfam" id="PF07702">
    <property type="entry name" value="UTRA"/>
    <property type="match status" value="1"/>
</dbReference>
<dbReference type="CDD" id="cd07377">
    <property type="entry name" value="WHTH_GntR"/>
    <property type="match status" value="1"/>
</dbReference>
<evidence type="ECO:0000256" key="2">
    <source>
        <dbReference type="ARBA" id="ARBA00023125"/>
    </source>
</evidence>
<name>A0A0R2NR51_9LACO</name>
<accession>A0A0R2NR51</accession>
<dbReference type="InterPro" id="IPR028978">
    <property type="entry name" value="Chorismate_lyase_/UTRA_dom_sf"/>
</dbReference>
<protein>
    <recommendedName>
        <fullName evidence="4">HTH gntR-type domain-containing protein</fullName>
    </recommendedName>
</protein>
<evidence type="ECO:0000256" key="3">
    <source>
        <dbReference type="ARBA" id="ARBA00023163"/>
    </source>
</evidence>
<dbReference type="RefSeq" id="WP_029779102.1">
    <property type="nucleotide sequence ID" value="NZ_AYGX02000066.1"/>
</dbReference>
<dbReference type="PANTHER" id="PTHR44846:SF17">
    <property type="entry name" value="GNTR-FAMILY TRANSCRIPTIONAL REGULATOR"/>
    <property type="match status" value="1"/>
</dbReference>
<dbReference type="SUPFAM" id="SSF46785">
    <property type="entry name" value="Winged helix' DNA-binding domain"/>
    <property type="match status" value="1"/>
</dbReference>
<proteinExistence type="predicted"/>
<dbReference type="InterPro" id="IPR036388">
    <property type="entry name" value="WH-like_DNA-bd_sf"/>
</dbReference>